<dbReference type="Pfam" id="PF06585">
    <property type="entry name" value="JHBP"/>
    <property type="match status" value="1"/>
</dbReference>
<feature type="signal peptide" evidence="1">
    <location>
        <begin position="1"/>
        <end position="17"/>
    </location>
</feature>
<name>A0AB39YZT8_DROSZ</name>
<dbReference type="Gene3D" id="3.15.10.30">
    <property type="entry name" value="Haemolymph juvenile hormone binding protein"/>
    <property type="match status" value="1"/>
</dbReference>
<evidence type="ECO:0000313" key="2">
    <source>
        <dbReference type="Proteomes" id="UP001652628"/>
    </source>
</evidence>
<dbReference type="GO" id="GO:0007623">
    <property type="term" value="P:circadian rhythm"/>
    <property type="evidence" value="ECO:0007669"/>
    <property type="project" value="UniProtKB-ARBA"/>
</dbReference>
<dbReference type="AlphaFoldDB" id="A0AB39YZT8"/>
<dbReference type="PANTHER" id="PTHR11008">
    <property type="entry name" value="PROTEIN TAKEOUT-LIKE PROTEIN"/>
    <property type="match status" value="1"/>
</dbReference>
<gene>
    <name evidence="3" type="primary">Jhbp15</name>
</gene>
<organism evidence="2 3">
    <name type="scientific">Drosophila suzukii</name>
    <name type="common">Spotted-wing drosophila fruit fly</name>
    <dbReference type="NCBI Taxonomy" id="28584"/>
    <lineage>
        <taxon>Eukaryota</taxon>
        <taxon>Metazoa</taxon>
        <taxon>Ecdysozoa</taxon>
        <taxon>Arthropoda</taxon>
        <taxon>Hexapoda</taxon>
        <taxon>Insecta</taxon>
        <taxon>Pterygota</taxon>
        <taxon>Neoptera</taxon>
        <taxon>Endopterygota</taxon>
        <taxon>Diptera</taxon>
        <taxon>Brachycera</taxon>
        <taxon>Muscomorpha</taxon>
        <taxon>Ephydroidea</taxon>
        <taxon>Drosophilidae</taxon>
        <taxon>Drosophila</taxon>
        <taxon>Sophophora</taxon>
    </lineage>
</organism>
<dbReference type="SMART" id="SM00700">
    <property type="entry name" value="JHBP"/>
    <property type="match status" value="1"/>
</dbReference>
<dbReference type="GO" id="GO:0005615">
    <property type="term" value="C:extracellular space"/>
    <property type="evidence" value="ECO:0007669"/>
    <property type="project" value="TreeGrafter"/>
</dbReference>
<dbReference type="InterPro" id="IPR038606">
    <property type="entry name" value="To_sf"/>
</dbReference>
<keyword evidence="1" id="KW-0732">Signal</keyword>
<protein>
    <submittedName>
        <fullName evidence="3">Circadian clock-controlled protein daywake</fullName>
    </submittedName>
</protein>
<evidence type="ECO:0000256" key="1">
    <source>
        <dbReference type="SAM" id="SignalP"/>
    </source>
</evidence>
<accession>A0AB39YZT8</accession>
<dbReference type="InterPro" id="IPR010562">
    <property type="entry name" value="Haemolymph_juvenile_hormone-bd"/>
</dbReference>
<dbReference type="GeneID" id="108006143"/>
<dbReference type="PANTHER" id="PTHR11008:SF32">
    <property type="entry name" value="CIRCADIAN CLOCK-CONTROLLED PROTEIN DAYWAKE-RELATED"/>
    <property type="match status" value="1"/>
</dbReference>
<dbReference type="Proteomes" id="UP001652628">
    <property type="component" value="Chromosome 3"/>
</dbReference>
<proteinExistence type="predicted"/>
<evidence type="ECO:0000313" key="3">
    <source>
        <dbReference type="RefSeq" id="XP_016925087.4"/>
    </source>
</evidence>
<reference evidence="3" key="1">
    <citation type="submission" date="2025-08" db="UniProtKB">
        <authorList>
            <consortium name="RefSeq"/>
        </authorList>
    </citation>
    <scope>IDENTIFICATION</scope>
</reference>
<dbReference type="RefSeq" id="XP_016925087.4">
    <property type="nucleotide sequence ID" value="XM_017069598.4"/>
</dbReference>
<feature type="chain" id="PRO_5046371592" evidence="1">
    <location>
        <begin position="18"/>
        <end position="245"/>
    </location>
</feature>
<keyword evidence="2" id="KW-1185">Reference proteome</keyword>
<sequence length="245" mass="27482">MKVILFIFCLWRAVVMGQLPPEIGKCKAGDSICVAEMFTRIMRLYPKGLASIGLGALDSISFENVIVSRIEPGDPATLDLRFHNLTVSGFADATVAESKGFDAELPRVLELSGWTPLLKLDGFYEMHGSLLTLPIQGKGHALVEIKECRFRCKMRALEKLRGDDKRYAEIAKVKCLLDVQGVHLNFENLFNNPELSDAMNEVANAKWLDIWHTLRKGITSAVDELVQSVLKRVADKLPYDDIYRD</sequence>